<dbReference type="Pfam" id="PF13585">
    <property type="entry name" value="CHU_C"/>
    <property type="match status" value="1"/>
</dbReference>
<evidence type="ECO:0000256" key="2">
    <source>
        <dbReference type="SAM" id="SignalP"/>
    </source>
</evidence>
<dbReference type="RefSeq" id="WP_377484884.1">
    <property type="nucleotide sequence ID" value="NZ_JBHUOX010000008.1"/>
</dbReference>
<gene>
    <name evidence="4" type="ORF">ACFS7Z_12190</name>
</gene>
<dbReference type="InterPro" id="IPR036415">
    <property type="entry name" value="Lamin_tail_dom_sf"/>
</dbReference>
<evidence type="ECO:0000259" key="3">
    <source>
        <dbReference type="PROSITE" id="PS51841"/>
    </source>
</evidence>
<feature type="signal peptide" evidence="2">
    <location>
        <begin position="1"/>
        <end position="20"/>
    </location>
</feature>
<dbReference type="EMBL" id="JBHUOX010000008">
    <property type="protein sequence ID" value="MFD3001128.1"/>
    <property type="molecule type" value="Genomic_DNA"/>
</dbReference>
<comment type="caution">
    <text evidence="4">The sequence shown here is derived from an EMBL/GenBank/DDBJ whole genome shotgun (WGS) entry which is preliminary data.</text>
</comment>
<evidence type="ECO:0000256" key="1">
    <source>
        <dbReference type="ARBA" id="ARBA00022729"/>
    </source>
</evidence>
<reference evidence="5" key="1">
    <citation type="journal article" date="2019" name="Int. J. Syst. Evol. Microbiol.">
        <title>The Global Catalogue of Microorganisms (GCM) 10K type strain sequencing project: providing services to taxonomists for standard genome sequencing and annotation.</title>
        <authorList>
            <consortium name="The Broad Institute Genomics Platform"/>
            <consortium name="The Broad Institute Genome Sequencing Center for Infectious Disease"/>
            <person name="Wu L."/>
            <person name="Ma J."/>
        </authorList>
    </citation>
    <scope>NUCLEOTIDE SEQUENCE [LARGE SCALE GENOMIC DNA]</scope>
    <source>
        <strain evidence="5">KCTC 23984</strain>
    </source>
</reference>
<keyword evidence="1 2" id="KW-0732">Signal</keyword>
<dbReference type="Gene3D" id="2.60.40.1220">
    <property type="match status" value="2"/>
</dbReference>
<dbReference type="SUPFAM" id="SSF74853">
    <property type="entry name" value="Lamin A/C globular tail domain"/>
    <property type="match status" value="2"/>
</dbReference>
<keyword evidence="5" id="KW-1185">Reference proteome</keyword>
<feature type="domain" description="LTD" evidence="3">
    <location>
        <begin position="575"/>
        <end position="705"/>
    </location>
</feature>
<dbReference type="Proteomes" id="UP001597641">
    <property type="component" value="Unassembled WGS sequence"/>
</dbReference>
<feature type="chain" id="PRO_5045419774" evidence="2">
    <location>
        <begin position="21"/>
        <end position="864"/>
    </location>
</feature>
<evidence type="ECO:0000313" key="5">
    <source>
        <dbReference type="Proteomes" id="UP001597641"/>
    </source>
</evidence>
<dbReference type="InterPro" id="IPR014755">
    <property type="entry name" value="Cu-Rt/internalin_Ig-like"/>
</dbReference>
<dbReference type="Gene3D" id="2.60.40.4070">
    <property type="match status" value="1"/>
</dbReference>
<proteinExistence type="predicted"/>
<dbReference type="InterPro" id="IPR032812">
    <property type="entry name" value="SbsA_Ig"/>
</dbReference>
<accession>A0ABW6BYK1</accession>
<sequence>MQHRLLLLLLLILFPFFSQAQLQENFSDGNFTQSPTWTGDESSFLVNQQGQLQSNGPPVTGTVLQLATPSQAVAGTTWEFWAHLKLATSAGNYADFFLVSDSEDLQSSSTSGYFVRIGGTPDEVSLFRKDAGKAVAILINGEDHTIGSSTDNVVRVRVTRSVSNEWELAIDLSGSGQSYVSQGTATDATYKRSKWFGLLLRYSSANSQKFFFDDLTITDTQPPMLEELKTVNAQGLTLYFNEPLQPAAAQEEANYTLNGNIKPLIAELFEAGTVRLVFSQNFSGGDNLLKISSLSDLYSNRMSASTEVSFSFVPPAVLPGYNELLITEIMADESPAVGLPSQEYIELYNPTDKVLSLQGIRYSDATSTATFPNVQLLPGEYAVVVPNAQVANFSAYGKVIGISNFPGLNNGGELLQLLQPNGRLIYAVDYSDAWYKNISKKEGGWSLEMVDVTNPCGGIENWTAAVDPLGGTPAQANSVAASNPDNAPPALADVTAFAPNQLLLRFSERLDSAQAAMAANYSLSPSIPVASVEVQGPLFTEVTLVLAAPLQESQQYTITATRISDCSGNLSPQPLSYSFALPSAPEPGDVVINEVMFNPRSGGVDFVELVNRSGKYLNLQHWQLANINNDSVANNRSITASNYVLAPGQYVVLTSNPDNIKMNYPAARQETFLRMSNLPSYPDEAGTVVVLQPDEKIADRFSYTDNMHFELIDDLNGVSLERIRLNGPSVESNFHSAASTVGYATPGYRNSQSQEAAAVQQLFRVEPKVFSPNGDGYEDFTTINYTTNQNGFVANITIFDAQGREIRKLARNELLAADGFFQWDGLRTDGTKAAIGYYLFYIELFDLNGQKQEYKEKVVVGGKL</sequence>
<dbReference type="Gene3D" id="2.60.40.1260">
    <property type="entry name" value="Lamin Tail domain"/>
    <property type="match status" value="1"/>
</dbReference>
<name>A0ABW6BYK1_9BACT</name>
<dbReference type="Pfam" id="PF00932">
    <property type="entry name" value="LTD"/>
    <property type="match status" value="2"/>
</dbReference>
<organism evidence="4 5">
    <name type="scientific">Pontibacter toksunensis</name>
    <dbReference type="NCBI Taxonomy" id="1332631"/>
    <lineage>
        <taxon>Bacteria</taxon>
        <taxon>Pseudomonadati</taxon>
        <taxon>Bacteroidota</taxon>
        <taxon>Cytophagia</taxon>
        <taxon>Cytophagales</taxon>
        <taxon>Hymenobacteraceae</taxon>
        <taxon>Pontibacter</taxon>
    </lineage>
</organism>
<dbReference type="InterPro" id="IPR001322">
    <property type="entry name" value="Lamin_tail_dom"/>
</dbReference>
<protein>
    <submittedName>
        <fullName evidence="4">Lamin tail domain-containing protein</fullName>
    </submittedName>
</protein>
<dbReference type="PROSITE" id="PS51841">
    <property type="entry name" value="LTD"/>
    <property type="match status" value="1"/>
</dbReference>
<evidence type="ECO:0000313" key="4">
    <source>
        <dbReference type="EMBL" id="MFD3001128.1"/>
    </source>
</evidence>
<dbReference type="Pfam" id="PF13205">
    <property type="entry name" value="Big_5"/>
    <property type="match status" value="1"/>
</dbReference>